<evidence type="ECO:0000256" key="3">
    <source>
        <dbReference type="ARBA" id="ARBA00023163"/>
    </source>
</evidence>
<dbReference type="SUPFAM" id="SSF48498">
    <property type="entry name" value="Tetracyclin repressor-like, C-terminal domain"/>
    <property type="match status" value="1"/>
</dbReference>
<dbReference type="InterPro" id="IPR001647">
    <property type="entry name" value="HTH_TetR"/>
</dbReference>
<proteinExistence type="predicted"/>
<dbReference type="Proteomes" id="UP001500851">
    <property type="component" value="Unassembled WGS sequence"/>
</dbReference>
<dbReference type="PANTHER" id="PTHR30055">
    <property type="entry name" value="HTH-TYPE TRANSCRIPTIONAL REGULATOR RUTR"/>
    <property type="match status" value="1"/>
</dbReference>
<reference evidence="7" key="1">
    <citation type="journal article" date="2019" name="Int. J. Syst. Evol. Microbiol.">
        <title>The Global Catalogue of Microorganisms (GCM) 10K type strain sequencing project: providing services to taxonomists for standard genome sequencing and annotation.</title>
        <authorList>
            <consortium name="The Broad Institute Genomics Platform"/>
            <consortium name="The Broad Institute Genome Sequencing Center for Infectious Disease"/>
            <person name="Wu L."/>
            <person name="Ma J."/>
        </authorList>
    </citation>
    <scope>NUCLEOTIDE SEQUENCE [LARGE SCALE GENOMIC DNA]</scope>
    <source>
        <strain evidence="7">JCM 14736</strain>
    </source>
</reference>
<dbReference type="RefSeq" id="WP_344033423.1">
    <property type="nucleotide sequence ID" value="NZ_BAAAOB010000005.1"/>
</dbReference>
<protein>
    <submittedName>
        <fullName evidence="6">TetR/AcrR family transcriptional regulator</fullName>
    </submittedName>
</protein>
<evidence type="ECO:0000256" key="2">
    <source>
        <dbReference type="ARBA" id="ARBA00023125"/>
    </source>
</evidence>
<dbReference type="InterPro" id="IPR036271">
    <property type="entry name" value="Tet_transcr_reg_TetR-rel_C_sf"/>
</dbReference>
<dbReference type="PANTHER" id="PTHR30055:SF234">
    <property type="entry name" value="HTH-TYPE TRANSCRIPTIONAL REGULATOR BETI"/>
    <property type="match status" value="1"/>
</dbReference>
<accession>A0ABP4Y5U3</accession>
<dbReference type="Gene3D" id="1.10.357.10">
    <property type="entry name" value="Tetracycline Repressor, domain 2"/>
    <property type="match status" value="1"/>
</dbReference>
<feature type="DNA-binding region" description="H-T-H motif" evidence="4">
    <location>
        <begin position="37"/>
        <end position="56"/>
    </location>
</feature>
<feature type="domain" description="HTH tetR-type" evidence="5">
    <location>
        <begin position="15"/>
        <end position="74"/>
    </location>
</feature>
<dbReference type="PRINTS" id="PR00455">
    <property type="entry name" value="HTHTETR"/>
</dbReference>
<dbReference type="Pfam" id="PF00440">
    <property type="entry name" value="TetR_N"/>
    <property type="match status" value="1"/>
</dbReference>
<organism evidence="6 7">
    <name type="scientific">Leucobacter iarius</name>
    <dbReference type="NCBI Taxonomy" id="333963"/>
    <lineage>
        <taxon>Bacteria</taxon>
        <taxon>Bacillati</taxon>
        <taxon>Actinomycetota</taxon>
        <taxon>Actinomycetes</taxon>
        <taxon>Micrococcales</taxon>
        <taxon>Microbacteriaceae</taxon>
        <taxon>Leucobacter</taxon>
    </lineage>
</organism>
<keyword evidence="1" id="KW-0805">Transcription regulation</keyword>
<evidence type="ECO:0000256" key="1">
    <source>
        <dbReference type="ARBA" id="ARBA00023015"/>
    </source>
</evidence>
<keyword evidence="7" id="KW-1185">Reference proteome</keyword>
<keyword evidence="3" id="KW-0804">Transcription</keyword>
<dbReference type="PROSITE" id="PS50977">
    <property type="entry name" value="HTH_TETR_2"/>
    <property type="match status" value="1"/>
</dbReference>
<sequence length="220" mass="24503">MTGEERLRGREREARDNDRILLQAAREVFVQRGWQAPMSAIAEHAGIGIASIYRRYPSKEELVLQLRIMALGDVIRIADESLEGPGSSVARFLRRHIREAATPLMITFGRHVRTSHEIDELAEELRAALDALIAQDLAAGLIPRGYTAADLMLGVTHLRPNLPTSRERTTEIHLRHLDYYLLGLAAAIDHPERVSGTGATWEEWLAFNAVDEDALEAGPA</sequence>
<dbReference type="InterPro" id="IPR050109">
    <property type="entry name" value="HTH-type_TetR-like_transc_reg"/>
</dbReference>
<keyword evidence="2 4" id="KW-0238">DNA-binding</keyword>
<dbReference type="EMBL" id="BAAAOB010000005">
    <property type="protein sequence ID" value="GAA1798616.1"/>
    <property type="molecule type" value="Genomic_DNA"/>
</dbReference>
<comment type="caution">
    <text evidence="6">The sequence shown here is derived from an EMBL/GenBank/DDBJ whole genome shotgun (WGS) entry which is preliminary data.</text>
</comment>
<evidence type="ECO:0000313" key="7">
    <source>
        <dbReference type="Proteomes" id="UP001500851"/>
    </source>
</evidence>
<dbReference type="SUPFAM" id="SSF46689">
    <property type="entry name" value="Homeodomain-like"/>
    <property type="match status" value="1"/>
</dbReference>
<name>A0ABP4Y5U3_9MICO</name>
<evidence type="ECO:0000256" key="4">
    <source>
        <dbReference type="PROSITE-ProRule" id="PRU00335"/>
    </source>
</evidence>
<evidence type="ECO:0000313" key="6">
    <source>
        <dbReference type="EMBL" id="GAA1798616.1"/>
    </source>
</evidence>
<dbReference type="InterPro" id="IPR009057">
    <property type="entry name" value="Homeodomain-like_sf"/>
</dbReference>
<gene>
    <name evidence="6" type="ORF">GCM10009768_29600</name>
</gene>
<evidence type="ECO:0000259" key="5">
    <source>
        <dbReference type="PROSITE" id="PS50977"/>
    </source>
</evidence>